<reference evidence="1 2" key="1">
    <citation type="submission" date="2019-02" db="EMBL/GenBank/DDBJ databases">
        <title>Genomic Encyclopedia of Type Strains, Phase IV (KMG-IV): sequencing the most valuable type-strain genomes for metagenomic binning, comparative biology and taxonomic classification.</title>
        <authorList>
            <person name="Goeker M."/>
        </authorList>
    </citation>
    <scope>NUCLEOTIDE SEQUENCE [LARGE SCALE GENOMIC DNA]</scope>
    <source>
        <strain evidence="1 2">DSM 105135</strain>
    </source>
</reference>
<gene>
    <name evidence="1" type="ORF">EV700_0881</name>
</gene>
<evidence type="ECO:0000313" key="1">
    <source>
        <dbReference type="EMBL" id="RZU47913.1"/>
    </source>
</evidence>
<dbReference type="OrthoDB" id="6912254at2"/>
<protein>
    <submittedName>
        <fullName evidence="1">Uncharacterized protein</fullName>
    </submittedName>
</protein>
<dbReference type="AlphaFoldDB" id="A0A4Q7ZD06"/>
<dbReference type="RefSeq" id="WP_130411120.1">
    <property type="nucleotide sequence ID" value="NZ_SHKX01000010.1"/>
</dbReference>
<sequence length="124" mass="14293">MPELVCQPVDMIDVLGVAPEVDEYEIFYRYEVQQAALTIQLTVWPHDRDVEILMRVAPLPEPVLRYSLVDCPGIRMVADKRGKFLEFAAANTFTGRYDGYSVIPYGMRLWVEPQIRLEPFVSRA</sequence>
<organism evidence="1 2">
    <name type="scientific">Fluviicoccus keumensis</name>
    <dbReference type="NCBI Taxonomy" id="1435465"/>
    <lineage>
        <taxon>Bacteria</taxon>
        <taxon>Pseudomonadati</taxon>
        <taxon>Pseudomonadota</taxon>
        <taxon>Gammaproteobacteria</taxon>
        <taxon>Moraxellales</taxon>
        <taxon>Moraxellaceae</taxon>
        <taxon>Fluviicoccus</taxon>
    </lineage>
</organism>
<evidence type="ECO:0000313" key="2">
    <source>
        <dbReference type="Proteomes" id="UP000292423"/>
    </source>
</evidence>
<name>A0A4Q7ZD06_9GAMM</name>
<keyword evidence="2" id="KW-1185">Reference proteome</keyword>
<comment type="caution">
    <text evidence="1">The sequence shown here is derived from an EMBL/GenBank/DDBJ whole genome shotgun (WGS) entry which is preliminary data.</text>
</comment>
<dbReference type="Proteomes" id="UP000292423">
    <property type="component" value="Unassembled WGS sequence"/>
</dbReference>
<dbReference type="EMBL" id="SHKX01000010">
    <property type="protein sequence ID" value="RZU47913.1"/>
    <property type="molecule type" value="Genomic_DNA"/>
</dbReference>
<accession>A0A4Q7ZD06</accession>
<proteinExistence type="predicted"/>